<reference evidence="1" key="1">
    <citation type="submission" date="2021-03" db="UniProtKB">
        <authorList>
            <consortium name="EnsemblPlants"/>
        </authorList>
    </citation>
    <scope>IDENTIFICATION</scope>
</reference>
<accession>A0A803QRN1</accession>
<dbReference type="EnsemblPlants" id="evm.model.ctgX14.4">
    <property type="protein sequence ID" value="cds.evm.model.ctgX14.4"/>
    <property type="gene ID" value="evm.TU.ctgX14.4"/>
</dbReference>
<dbReference type="CDD" id="cd09272">
    <property type="entry name" value="RNase_HI_RT_Ty1"/>
    <property type="match status" value="1"/>
</dbReference>
<dbReference type="Gramene" id="evm.model.ctgX14.4">
    <property type="protein sequence ID" value="cds.evm.model.ctgX14.4"/>
    <property type="gene ID" value="evm.TU.ctgX14.4"/>
</dbReference>
<protein>
    <submittedName>
        <fullName evidence="1">Uncharacterized protein</fullName>
    </submittedName>
</protein>
<name>A0A803QRN1_CANSA</name>
<dbReference type="AlphaFoldDB" id="A0A803QRN1"/>
<organism evidence="1 2">
    <name type="scientific">Cannabis sativa</name>
    <name type="common">Hemp</name>
    <name type="synonym">Marijuana</name>
    <dbReference type="NCBI Taxonomy" id="3483"/>
    <lineage>
        <taxon>Eukaryota</taxon>
        <taxon>Viridiplantae</taxon>
        <taxon>Streptophyta</taxon>
        <taxon>Embryophyta</taxon>
        <taxon>Tracheophyta</taxon>
        <taxon>Spermatophyta</taxon>
        <taxon>Magnoliopsida</taxon>
        <taxon>eudicotyledons</taxon>
        <taxon>Gunneridae</taxon>
        <taxon>Pentapetalae</taxon>
        <taxon>rosids</taxon>
        <taxon>fabids</taxon>
        <taxon>Rosales</taxon>
        <taxon>Cannabaceae</taxon>
        <taxon>Cannabis</taxon>
    </lineage>
</organism>
<evidence type="ECO:0000313" key="1">
    <source>
        <dbReference type="EnsemblPlants" id="cds.evm.model.ctgX14.4"/>
    </source>
</evidence>
<proteinExistence type="predicted"/>
<evidence type="ECO:0000313" key="2">
    <source>
        <dbReference type="Proteomes" id="UP000596661"/>
    </source>
</evidence>
<sequence>MPQAPVLWVDNQGATALAANPVFHARCTHIEIDLHFVRDLILTKQLAVRYVPSVDQTADILTKSLSTERYNYLKDKLHMAISPFRLRGDVNQNTCDNSKVS</sequence>
<dbReference type="OMA" id="FHARCTH"/>
<dbReference type="Proteomes" id="UP000596661">
    <property type="component" value="Unassembled WGS sequence"/>
</dbReference>
<keyword evidence="2" id="KW-1185">Reference proteome</keyword>